<evidence type="ECO:0000313" key="2">
    <source>
        <dbReference type="EMBL" id="CAA6805477.1"/>
    </source>
</evidence>
<evidence type="ECO:0000259" key="1">
    <source>
        <dbReference type="Pfam" id="PF00085"/>
    </source>
</evidence>
<reference evidence="2" key="1">
    <citation type="submission" date="2020-01" db="EMBL/GenBank/DDBJ databases">
        <authorList>
            <person name="Meier V. D."/>
            <person name="Meier V D."/>
        </authorList>
    </citation>
    <scope>NUCLEOTIDE SEQUENCE</scope>
    <source>
        <strain evidence="2">HLG_WM_MAG_07</strain>
    </source>
</reference>
<dbReference type="EMBL" id="CACVAY010000027">
    <property type="protein sequence ID" value="CAA6805477.1"/>
    <property type="molecule type" value="Genomic_DNA"/>
</dbReference>
<dbReference type="InterPro" id="IPR036249">
    <property type="entry name" value="Thioredoxin-like_sf"/>
</dbReference>
<sequence length="114" mass="12999">MPIILKIDEFIFHHNLQDTTGPALVFFTGIHCGSCHHLRRVLEKMLEEHLDITVFEVDAGISPSLVNEYAIFHLPSMLLFNNGNFHCYLHSEPLPQKIYAAIQAALQHPPEEEP</sequence>
<dbReference type="AlphaFoldDB" id="A0A6S6SR58"/>
<dbReference type="InterPro" id="IPR013766">
    <property type="entry name" value="Thioredoxin_domain"/>
</dbReference>
<feature type="domain" description="Thioredoxin" evidence="1">
    <location>
        <begin position="10"/>
        <end position="84"/>
    </location>
</feature>
<gene>
    <name evidence="2" type="ORF">HELGO_WM11918</name>
</gene>
<protein>
    <submittedName>
        <fullName evidence="2">Thioredoxin</fullName>
    </submittedName>
</protein>
<dbReference type="CDD" id="cd02947">
    <property type="entry name" value="TRX_family"/>
    <property type="match status" value="1"/>
</dbReference>
<dbReference type="Pfam" id="PF00085">
    <property type="entry name" value="Thioredoxin"/>
    <property type="match status" value="1"/>
</dbReference>
<dbReference type="SUPFAM" id="SSF52833">
    <property type="entry name" value="Thioredoxin-like"/>
    <property type="match status" value="1"/>
</dbReference>
<proteinExistence type="predicted"/>
<organism evidence="2">
    <name type="scientific">uncultured Thiotrichaceae bacterium</name>
    <dbReference type="NCBI Taxonomy" id="298394"/>
    <lineage>
        <taxon>Bacteria</taxon>
        <taxon>Pseudomonadati</taxon>
        <taxon>Pseudomonadota</taxon>
        <taxon>Gammaproteobacteria</taxon>
        <taxon>Thiotrichales</taxon>
        <taxon>Thiotrichaceae</taxon>
        <taxon>environmental samples</taxon>
    </lineage>
</organism>
<name>A0A6S6SR58_9GAMM</name>
<dbReference type="Gene3D" id="3.40.30.10">
    <property type="entry name" value="Glutaredoxin"/>
    <property type="match status" value="1"/>
</dbReference>
<accession>A0A6S6SR58</accession>